<dbReference type="InterPro" id="IPR012433">
    <property type="entry name" value="Imm11"/>
</dbReference>
<sequence>MKLQAKEDAFTKVFGIQADVDKYLYLEQTSLSGSESIRNGEWLIFDGSSKLSTWHPITLDWLIHDDSADLEKPMVAAWGSSTYVVRHDIAPKFQEEMGASCEFLPVNVDNSVWYALNVVSKLDALDSELTEVNYKPNGRIHRTRPYKRFVIDRSKVSTPKLFKLNDTPISLYTSNVENSFLNLVTKNEFTGLSFYEIESSGS</sequence>
<feature type="domain" description="Immunity MXAN-0049 protein" evidence="1">
    <location>
        <begin position="113"/>
        <end position="198"/>
    </location>
</feature>
<evidence type="ECO:0000313" key="3">
    <source>
        <dbReference type="Proteomes" id="UP000018211"/>
    </source>
</evidence>
<dbReference type="EMBL" id="CAOF01000022">
    <property type="protein sequence ID" value="CCO44624.1"/>
    <property type="molecule type" value="Genomic_DNA"/>
</dbReference>
<organism evidence="2 3">
    <name type="scientific">Vibrio nigripulchritudo SOn1</name>
    <dbReference type="NCBI Taxonomy" id="1238450"/>
    <lineage>
        <taxon>Bacteria</taxon>
        <taxon>Pseudomonadati</taxon>
        <taxon>Pseudomonadota</taxon>
        <taxon>Gammaproteobacteria</taxon>
        <taxon>Vibrionales</taxon>
        <taxon>Vibrionaceae</taxon>
        <taxon>Vibrio</taxon>
    </lineage>
</organism>
<gene>
    <name evidence="2" type="ORF">VIBNISOn1_1180019</name>
</gene>
<name>A0AAV2VIR8_9VIBR</name>
<dbReference type="Pfam" id="PF07791">
    <property type="entry name" value="Imm11"/>
    <property type="match status" value="1"/>
</dbReference>
<evidence type="ECO:0000313" key="2">
    <source>
        <dbReference type="EMBL" id="CCO44624.1"/>
    </source>
</evidence>
<comment type="caution">
    <text evidence="2">The sequence shown here is derived from an EMBL/GenBank/DDBJ whole genome shotgun (WGS) entry which is preliminary data.</text>
</comment>
<evidence type="ECO:0000259" key="1">
    <source>
        <dbReference type="Pfam" id="PF07791"/>
    </source>
</evidence>
<proteinExistence type="predicted"/>
<dbReference type="AlphaFoldDB" id="A0AAV2VIR8"/>
<dbReference type="RefSeq" id="WP_022610416.1">
    <property type="nucleotide sequence ID" value="NZ_LK391965.1"/>
</dbReference>
<accession>A0AAV2VIR8</accession>
<dbReference type="Proteomes" id="UP000018211">
    <property type="component" value="Unassembled WGS sequence"/>
</dbReference>
<protein>
    <recommendedName>
        <fullName evidence="1">Immunity MXAN-0049 protein domain-containing protein</fullName>
    </recommendedName>
</protein>
<reference evidence="2 3" key="1">
    <citation type="journal article" date="2013" name="ISME J.">
        <title>Comparative genomics of pathogenic lineages of Vibrio nigripulchritudo identifies virulence-associated traits.</title>
        <authorList>
            <person name="Goudenege D."/>
            <person name="Labreuche Y."/>
            <person name="Krin E."/>
            <person name="Ansquer D."/>
            <person name="Mangenot S."/>
            <person name="Calteau A."/>
            <person name="Medigue C."/>
            <person name="Mazel D."/>
            <person name="Polz M.F."/>
            <person name="Le Roux F."/>
        </authorList>
    </citation>
    <scope>NUCLEOTIDE SEQUENCE [LARGE SCALE GENOMIC DNA]</scope>
    <source>
        <strain evidence="2 3">SOn1</strain>
    </source>
</reference>